<proteinExistence type="predicted"/>
<dbReference type="CDD" id="cd16917">
    <property type="entry name" value="HATPase_UhpB-NarQ-NarX-like"/>
    <property type="match status" value="1"/>
</dbReference>
<dbReference type="Gene3D" id="1.20.5.1930">
    <property type="match status" value="1"/>
</dbReference>
<dbReference type="InterPro" id="IPR036890">
    <property type="entry name" value="HATPase_C_sf"/>
</dbReference>
<feature type="domain" description="Signal transduction histidine kinase subgroup 3 dimerisation and phosphoacceptor" evidence="11">
    <location>
        <begin position="199"/>
        <end position="261"/>
    </location>
</feature>
<comment type="caution">
    <text evidence="12">The sequence shown here is derived from an EMBL/GenBank/DDBJ whole genome shotgun (WGS) entry which is preliminary data.</text>
</comment>
<reference evidence="12 13" key="1">
    <citation type="submission" date="2020-09" db="EMBL/GenBank/DDBJ databases">
        <title>Diversity and distribution of actinomycetes associated with coral in the coast of Hainan.</title>
        <authorList>
            <person name="Li F."/>
        </authorList>
    </citation>
    <scope>NUCLEOTIDE SEQUENCE [LARGE SCALE GENOMIC DNA]</scope>
    <source>
        <strain evidence="12 13">HNM0947</strain>
    </source>
</reference>
<evidence type="ECO:0000256" key="9">
    <source>
        <dbReference type="SAM" id="MobiDB-lite"/>
    </source>
</evidence>
<protein>
    <recommendedName>
        <fullName evidence="2">histidine kinase</fullName>
        <ecNumber evidence="2">2.7.13.3</ecNumber>
    </recommendedName>
</protein>
<keyword evidence="7" id="KW-0067">ATP-binding</keyword>
<evidence type="ECO:0000256" key="4">
    <source>
        <dbReference type="ARBA" id="ARBA00022679"/>
    </source>
</evidence>
<feature type="transmembrane region" description="Helical" evidence="10">
    <location>
        <begin position="82"/>
        <end position="106"/>
    </location>
</feature>
<dbReference type="PANTHER" id="PTHR24421:SF10">
    <property type="entry name" value="NITRATE_NITRITE SENSOR PROTEIN NARQ"/>
    <property type="match status" value="1"/>
</dbReference>
<evidence type="ECO:0000256" key="8">
    <source>
        <dbReference type="ARBA" id="ARBA00023012"/>
    </source>
</evidence>
<keyword evidence="10" id="KW-1133">Transmembrane helix</keyword>
<feature type="transmembrane region" description="Helical" evidence="10">
    <location>
        <begin position="152"/>
        <end position="169"/>
    </location>
</feature>
<dbReference type="EC" id="2.7.13.3" evidence="2"/>
<evidence type="ECO:0000313" key="13">
    <source>
        <dbReference type="Proteomes" id="UP000806528"/>
    </source>
</evidence>
<feature type="transmembrane region" description="Helical" evidence="10">
    <location>
        <begin position="113"/>
        <end position="132"/>
    </location>
</feature>
<dbReference type="InterPro" id="IPR050482">
    <property type="entry name" value="Sensor_HK_TwoCompSys"/>
</dbReference>
<dbReference type="SUPFAM" id="SSF55874">
    <property type="entry name" value="ATPase domain of HSP90 chaperone/DNA topoisomerase II/histidine kinase"/>
    <property type="match status" value="1"/>
</dbReference>
<dbReference type="Gene3D" id="3.30.565.10">
    <property type="entry name" value="Histidine kinase-like ATPase, C-terminal domain"/>
    <property type="match status" value="1"/>
</dbReference>
<feature type="transmembrane region" description="Helical" evidence="10">
    <location>
        <begin position="20"/>
        <end position="45"/>
    </location>
</feature>
<feature type="transmembrane region" description="Helical" evidence="10">
    <location>
        <begin position="57"/>
        <end position="76"/>
    </location>
</feature>
<organism evidence="12 13">
    <name type="scientific">Nocardiopsis coralli</name>
    <dbReference type="NCBI Taxonomy" id="2772213"/>
    <lineage>
        <taxon>Bacteria</taxon>
        <taxon>Bacillati</taxon>
        <taxon>Actinomycetota</taxon>
        <taxon>Actinomycetes</taxon>
        <taxon>Streptosporangiales</taxon>
        <taxon>Nocardiopsidaceae</taxon>
        <taxon>Nocardiopsis</taxon>
    </lineage>
</organism>
<dbReference type="EMBL" id="JADBGI010000005">
    <property type="protein sequence ID" value="MBE2998418.1"/>
    <property type="molecule type" value="Genomic_DNA"/>
</dbReference>
<keyword evidence="10" id="KW-0812">Transmembrane</keyword>
<evidence type="ECO:0000256" key="7">
    <source>
        <dbReference type="ARBA" id="ARBA00022840"/>
    </source>
</evidence>
<dbReference type="RefSeq" id="WP_193121074.1">
    <property type="nucleotide sequence ID" value="NZ_JADBGI010000005.1"/>
</dbReference>
<evidence type="ECO:0000256" key="3">
    <source>
        <dbReference type="ARBA" id="ARBA00022553"/>
    </source>
</evidence>
<evidence type="ECO:0000256" key="10">
    <source>
        <dbReference type="SAM" id="Phobius"/>
    </source>
</evidence>
<keyword evidence="3" id="KW-0597">Phosphoprotein</keyword>
<sequence length="416" mass="43987">MQQSRGVEREPFTRPAGNTAPVVLSVLVFGAIVATGAGAPVTHMFATPMRLSSPAEIALTLTVATLSAAAVAAARITPWPLFAAAAVGWLAFASWPALFAASFVAATRLRRRAHLVVYVVLAVLLVEAPALVRSVLQPLPEWQELAEDLLGALPMTVVVPVLVGLWVNARQATTDALRERAEHAQREQEAREDQARAEERARIAREMHDVVAHHISLIVLQTTAAQVTTGTVSTEQLARIRGAARGALAELREVLGVLRNSGDEAERAPQPFLTDLDRLVEQSRAAGVPVDLAADRGLDRLAPLVQRAAYRTVQEGLTNVRKHAGGAAAEVELRLHGDELMVHVRNGAPASQPVEGSTGSNQGLAGLRQRAEILGGRLHADHSADGGFVLVAHLPARTGEDAAGAADPATSSEDAQ</sequence>
<dbReference type="Proteomes" id="UP000806528">
    <property type="component" value="Unassembled WGS sequence"/>
</dbReference>
<keyword evidence="10" id="KW-0472">Membrane</keyword>
<evidence type="ECO:0000313" key="12">
    <source>
        <dbReference type="EMBL" id="MBE2998418.1"/>
    </source>
</evidence>
<evidence type="ECO:0000256" key="5">
    <source>
        <dbReference type="ARBA" id="ARBA00022741"/>
    </source>
</evidence>
<evidence type="ECO:0000256" key="1">
    <source>
        <dbReference type="ARBA" id="ARBA00000085"/>
    </source>
</evidence>
<feature type="region of interest" description="Disordered" evidence="9">
    <location>
        <begin position="178"/>
        <end position="198"/>
    </location>
</feature>
<keyword evidence="4" id="KW-0808">Transferase</keyword>
<keyword evidence="8" id="KW-0902">Two-component regulatory system</keyword>
<accession>A0ABR9P3I8</accession>
<comment type="catalytic activity">
    <reaction evidence="1">
        <text>ATP + protein L-histidine = ADP + protein N-phospho-L-histidine.</text>
        <dbReference type="EC" id="2.7.13.3"/>
    </reaction>
</comment>
<evidence type="ECO:0000256" key="2">
    <source>
        <dbReference type="ARBA" id="ARBA00012438"/>
    </source>
</evidence>
<evidence type="ECO:0000256" key="6">
    <source>
        <dbReference type="ARBA" id="ARBA00022777"/>
    </source>
</evidence>
<keyword evidence="5" id="KW-0547">Nucleotide-binding</keyword>
<gene>
    <name evidence="12" type="ORF">IDM40_06815</name>
</gene>
<name>A0ABR9P3I8_9ACTN</name>
<keyword evidence="6" id="KW-0418">Kinase</keyword>
<keyword evidence="13" id="KW-1185">Reference proteome</keyword>
<evidence type="ECO:0000259" key="11">
    <source>
        <dbReference type="Pfam" id="PF07730"/>
    </source>
</evidence>
<dbReference type="InterPro" id="IPR011712">
    <property type="entry name" value="Sig_transdc_His_kin_sub3_dim/P"/>
</dbReference>
<dbReference type="PANTHER" id="PTHR24421">
    <property type="entry name" value="NITRATE/NITRITE SENSOR PROTEIN NARX-RELATED"/>
    <property type="match status" value="1"/>
</dbReference>
<dbReference type="Pfam" id="PF07730">
    <property type="entry name" value="HisKA_3"/>
    <property type="match status" value="1"/>
</dbReference>